<dbReference type="PANTHER" id="PTHR30576:SF10">
    <property type="entry name" value="SLL5057 PROTEIN"/>
    <property type="match status" value="1"/>
</dbReference>
<keyword evidence="4" id="KW-0808">Transferase</keyword>
<sequence length="200" mass="22809">MKYPLWKRIFDLIVALVGLVFILPFTPLIAMTIKFESKGPVVVKLERVSEGKKIWVYKFRSMVKNAPELKDTLAHLNERKDGPLFKIKNDPRLTKVGKFLRKFRLDEFPQLMNVLKGELAIVGPRPREPHEAALYPDKYKKVLEVRQGVTGLSQVSGASSLPFIKEIELDKSYTENITLTGDLKILLKTIAILFFDPTAV</sequence>
<feature type="transmembrane region" description="Helical" evidence="2">
    <location>
        <begin position="12"/>
        <end position="33"/>
    </location>
</feature>
<evidence type="ECO:0000313" key="4">
    <source>
        <dbReference type="EMBL" id="KKU21891.1"/>
    </source>
</evidence>
<keyword evidence="2" id="KW-0472">Membrane</keyword>
<keyword evidence="2" id="KW-1133">Transmembrane helix</keyword>
<dbReference type="Pfam" id="PF02397">
    <property type="entry name" value="Bac_transf"/>
    <property type="match status" value="1"/>
</dbReference>
<evidence type="ECO:0000256" key="2">
    <source>
        <dbReference type="SAM" id="Phobius"/>
    </source>
</evidence>
<evidence type="ECO:0000256" key="1">
    <source>
        <dbReference type="ARBA" id="ARBA00006464"/>
    </source>
</evidence>
<dbReference type="PANTHER" id="PTHR30576">
    <property type="entry name" value="COLANIC BIOSYNTHESIS UDP-GLUCOSE LIPID CARRIER TRANSFERASE"/>
    <property type="match status" value="1"/>
</dbReference>
<dbReference type="InterPro" id="IPR003362">
    <property type="entry name" value="Bact_transf"/>
</dbReference>
<protein>
    <submittedName>
        <fullName evidence="4">Exopolysaccharide biosynthesis polyprenyl glycosylphosphotransferase</fullName>
    </submittedName>
</protein>
<proteinExistence type="inferred from homology"/>
<keyword evidence="2" id="KW-0812">Transmembrane</keyword>
<evidence type="ECO:0000259" key="3">
    <source>
        <dbReference type="Pfam" id="PF02397"/>
    </source>
</evidence>
<reference evidence="4 5" key="1">
    <citation type="journal article" date="2015" name="Nature">
        <title>rRNA introns, odd ribosomes, and small enigmatic genomes across a large radiation of phyla.</title>
        <authorList>
            <person name="Brown C.T."/>
            <person name="Hug L.A."/>
            <person name="Thomas B.C."/>
            <person name="Sharon I."/>
            <person name="Castelle C.J."/>
            <person name="Singh A."/>
            <person name="Wilkins M.J."/>
            <person name="Williams K.H."/>
            <person name="Banfield J.F."/>
        </authorList>
    </citation>
    <scope>NUCLEOTIDE SEQUENCE [LARGE SCALE GENOMIC DNA]</scope>
</reference>
<comment type="caution">
    <text evidence="4">The sequence shown here is derived from an EMBL/GenBank/DDBJ whole genome shotgun (WGS) entry which is preliminary data.</text>
</comment>
<dbReference type="GO" id="GO:0016780">
    <property type="term" value="F:phosphotransferase activity, for other substituted phosphate groups"/>
    <property type="evidence" value="ECO:0007669"/>
    <property type="project" value="TreeGrafter"/>
</dbReference>
<organism evidence="4 5">
    <name type="scientific">Candidatus Nomurabacteria bacterium GW2011_GWA1_46_11</name>
    <dbReference type="NCBI Taxonomy" id="1618732"/>
    <lineage>
        <taxon>Bacteria</taxon>
        <taxon>Candidatus Nomuraibacteriota</taxon>
    </lineage>
</organism>
<gene>
    <name evidence="4" type="ORF">UX31_C0010G0022</name>
</gene>
<dbReference type="AlphaFoldDB" id="A0A0G1NN69"/>
<comment type="similarity">
    <text evidence="1">Belongs to the bacterial sugar transferase family.</text>
</comment>
<accession>A0A0G1NN69</accession>
<evidence type="ECO:0000313" key="5">
    <source>
        <dbReference type="Proteomes" id="UP000034107"/>
    </source>
</evidence>
<feature type="domain" description="Bacterial sugar transferase" evidence="3">
    <location>
        <begin position="7"/>
        <end position="194"/>
    </location>
</feature>
<dbReference type="EMBL" id="LCLS01000010">
    <property type="protein sequence ID" value="KKU21891.1"/>
    <property type="molecule type" value="Genomic_DNA"/>
</dbReference>
<name>A0A0G1NN69_9BACT</name>
<dbReference type="Proteomes" id="UP000034107">
    <property type="component" value="Unassembled WGS sequence"/>
</dbReference>